<evidence type="ECO:0000313" key="2">
    <source>
        <dbReference type="Proteomes" id="UP000825935"/>
    </source>
</evidence>
<evidence type="ECO:0000313" key="1">
    <source>
        <dbReference type="EMBL" id="KAH7298789.1"/>
    </source>
</evidence>
<dbReference type="Proteomes" id="UP000825935">
    <property type="component" value="Chromosome 25"/>
</dbReference>
<accession>A0A8T2RQM9</accession>
<organism evidence="1 2">
    <name type="scientific">Ceratopteris richardii</name>
    <name type="common">Triangle waterfern</name>
    <dbReference type="NCBI Taxonomy" id="49495"/>
    <lineage>
        <taxon>Eukaryota</taxon>
        <taxon>Viridiplantae</taxon>
        <taxon>Streptophyta</taxon>
        <taxon>Embryophyta</taxon>
        <taxon>Tracheophyta</taxon>
        <taxon>Polypodiopsida</taxon>
        <taxon>Polypodiidae</taxon>
        <taxon>Polypodiales</taxon>
        <taxon>Pteridineae</taxon>
        <taxon>Pteridaceae</taxon>
        <taxon>Parkerioideae</taxon>
        <taxon>Ceratopteris</taxon>
    </lineage>
</organism>
<keyword evidence="2" id="KW-1185">Reference proteome</keyword>
<name>A0A8T2RQM9_CERRI</name>
<sequence length="139" mass="15191">MSMLVFQCDNYRSAYTSSAVKVEEDSDGHFNRGNTLSNINSGNEASFEVTEDEQITENASAKIFHDSTVGHVHEVRLPSEGVKYVSHSCSVCISVLENGMLQACSKFCHVSITSTESAMEVSSRSEILVPSVRVTYTGK</sequence>
<dbReference type="EMBL" id="CM035430">
    <property type="protein sequence ID" value="KAH7298789.1"/>
    <property type="molecule type" value="Genomic_DNA"/>
</dbReference>
<reference evidence="1" key="1">
    <citation type="submission" date="2021-08" db="EMBL/GenBank/DDBJ databases">
        <title>WGS assembly of Ceratopteris richardii.</title>
        <authorList>
            <person name="Marchant D.B."/>
            <person name="Chen G."/>
            <person name="Jenkins J."/>
            <person name="Shu S."/>
            <person name="Leebens-Mack J."/>
            <person name="Grimwood J."/>
            <person name="Schmutz J."/>
            <person name="Soltis P."/>
            <person name="Soltis D."/>
            <person name="Chen Z.-H."/>
        </authorList>
    </citation>
    <scope>NUCLEOTIDE SEQUENCE</scope>
    <source>
        <strain evidence="1">Whitten #5841</strain>
        <tissue evidence="1">Leaf</tissue>
    </source>
</reference>
<comment type="caution">
    <text evidence="1">The sequence shown here is derived from an EMBL/GenBank/DDBJ whole genome shotgun (WGS) entry which is preliminary data.</text>
</comment>
<dbReference type="AlphaFoldDB" id="A0A8T2RQM9"/>
<gene>
    <name evidence="1" type="ORF">KP509_25G059100</name>
</gene>
<protein>
    <submittedName>
        <fullName evidence="1">Uncharacterized protein</fullName>
    </submittedName>
</protein>
<proteinExistence type="predicted"/>